<sequence>MGKLRAILPSKPGLKALAVGLIAVASIGVAGPAIANSGDYSVNGARIWRGLGTGGPLGLGYIGQGADVYCWNGEWNYHRNRTTGVTGYSHDSVIWWDGGIPHC</sequence>
<organism evidence="1 2">
    <name type="scientific">Phytomonospora endophytica</name>
    <dbReference type="NCBI Taxonomy" id="714109"/>
    <lineage>
        <taxon>Bacteria</taxon>
        <taxon>Bacillati</taxon>
        <taxon>Actinomycetota</taxon>
        <taxon>Actinomycetes</taxon>
        <taxon>Micromonosporales</taxon>
        <taxon>Micromonosporaceae</taxon>
        <taxon>Phytomonospora</taxon>
    </lineage>
</organism>
<keyword evidence="2" id="KW-1185">Reference proteome</keyword>
<gene>
    <name evidence="1" type="ORF">HNR73_005279</name>
</gene>
<dbReference type="Proteomes" id="UP000548476">
    <property type="component" value="Unassembled WGS sequence"/>
</dbReference>
<proteinExistence type="predicted"/>
<accession>A0A841FRF9</accession>
<reference evidence="1 2" key="1">
    <citation type="submission" date="2020-08" db="EMBL/GenBank/DDBJ databases">
        <title>Genomic Encyclopedia of Type Strains, Phase IV (KMG-IV): sequencing the most valuable type-strain genomes for metagenomic binning, comparative biology and taxonomic classification.</title>
        <authorList>
            <person name="Goeker M."/>
        </authorList>
    </citation>
    <scope>NUCLEOTIDE SEQUENCE [LARGE SCALE GENOMIC DNA]</scope>
    <source>
        <strain evidence="1 2">YIM 65646</strain>
    </source>
</reference>
<evidence type="ECO:0000313" key="2">
    <source>
        <dbReference type="Proteomes" id="UP000548476"/>
    </source>
</evidence>
<dbReference type="EMBL" id="JACHGT010000012">
    <property type="protein sequence ID" value="MBB6037403.1"/>
    <property type="molecule type" value="Genomic_DNA"/>
</dbReference>
<name>A0A841FRF9_9ACTN</name>
<protein>
    <submittedName>
        <fullName evidence="1">Uncharacterized protein</fullName>
    </submittedName>
</protein>
<dbReference type="RefSeq" id="WP_184790223.1">
    <property type="nucleotide sequence ID" value="NZ_BONT01000081.1"/>
</dbReference>
<dbReference type="AlphaFoldDB" id="A0A841FRF9"/>
<comment type="caution">
    <text evidence="1">The sequence shown here is derived from an EMBL/GenBank/DDBJ whole genome shotgun (WGS) entry which is preliminary data.</text>
</comment>
<evidence type="ECO:0000313" key="1">
    <source>
        <dbReference type="EMBL" id="MBB6037403.1"/>
    </source>
</evidence>